<dbReference type="InterPro" id="IPR014710">
    <property type="entry name" value="RmlC-like_jellyroll"/>
</dbReference>
<evidence type="ECO:0000313" key="3">
    <source>
        <dbReference type="EMBL" id="CAB3263163.1"/>
    </source>
</evidence>
<feature type="region of interest" description="Disordered" evidence="1">
    <location>
        <begin position="758"/>
        <end position="803"/>
    </location>
</feature>
<dbReference type="AlphaFoldDB" id="A0A6F9DJN8"/>
<dbReference type="PANTHER" id="PTHR23011:SF28">
    <property type="entry name" value="CYCLIC NUCLEOTIDE-BINDING DOMAIN CONTAINING PROTEIN"/>
    <property type="match status" value="1"/>
</dbReference>
<gene>
    <name evidence="3" type="primary">LOC104265749</name>
</gene>
<feature type="region of interest" description="Disordered" evidence="1">
    <location>
        <begin position="842"/>
        <end position="866"/>
    </location>
</feature>
<feature type="compositionally biased region" description="Low complexity" evidence="1">
    <location>
        <begin position="402"/>
        <end position="415"/>
    </location>
</feature>
<evidence type="ECO:0000259" key="2">
    <source>
        <dbReference type="PROSITE" id="PS50042"/>
    </source>
</evidence>
<feature type="region of interest" description="Disordered" evidence="1">
    <location>
        <begin position="880"/>
        <end position="901"/>
    </location>
</feature>
<name>A0A6F9DJN8_9ASCI</name>
<proteinExistence type="evidence at transcript level"/>
<feature type="compositionally biased region" description="Polar residues" evidence="1">
    <location>
        <begin position="379"/>
        <end position="392"/>
    </location>
</feature>
<dbReference type="SMART" id="SM00100">
    <property type="entry name" value="cNMP"/>
    <property type="match status" value="1"/>
</dbReference>
<evidence type="ECO:0000256" key="1">
    <source>
        <dbReference type="SAM" id="MobiDB-lite"/>
    </source>
</evidence>
<dbReference type="InterPro" id="IPR000595">
    <property type="entry name" value="cNMP-bd_dom"/>
</dbReference>
<reference evidence="3" key="1">
    <citation type="submission" date="2020-04" db="EMBL/GenBank/DDBJ databases">
        <authorList>
            <person name="Neveu A P."/>
        </authorList>
    </citation>
    <scope>NUCLEOTIDE SEQUENCE</scope>
    <source>
        <tissue evidence="3">Whole embryo</tissue>
    </source>
</reference>
<feature type="compositionally biased region" description="Basic and acidic residues" evidence="1">
    <location>
        <begin position="773"/>
        <end position="803"/>
    </location>
</feature>
<accession>A0A6F9DJN8</accession>
<feature type="compositionally biased region" description="Polar residues" evidence="1">
    <location>
        <begin position="856"/>
        <end position="866"/>
    </location>
</feature>
<feature type="region of interest" description="Disordered" evidence="1">
    <location>
        <begin position="375"/>
        <end position="440"/>
    </location>
</feature>
<dbReference type="CDD" id="cd00038">
    <property type="entry name" value="CAP_ED"/>
    <property type="match status" value="1"/>
</dbReference>
<dbReference type="Pfam" id="PF00027">
    <property type="entry name" value="cNMP_binding"/>
    <property type="match status" value="1"/>
</dbReference>
<feature type="region of interest" description="Disordered" evidence="1">
    <location>
        <begin position="36"/>
        <end position="81"/>
    </location>
</feature>
<protein>
    <submittedName>
        <fullName evidence="3">Uncharacterized protein LOC104265749</fullName>
    </submittedName>
</protein>
<dbReference type="InterPro" id="IPR018490">
    <property type="entry name" value="cNMP-bd_dom_sf"/>
</dbReference>
<feature type="region of interest" description="Disordered" evidence="1">
    <location>
        <begin position="907"/>
        <end position="926"/>
    </location>
</feature>
<feature type="region of interest" description="Disordered" evidence="1">
    <location>
        <begin position="113"/>
        <end position="134"/>
    </location>
</feature>
<dbReference type="PROSITE" id="PS50042">
    <property type="entry name" value="CNMP_BINDING_3"/>
    <property type="match status" value="1"/>
</dbReference>
<feature type="domain" description="Cyclic nucleotide-binding" evidence="2">
    <location>
        <begin position="587"/>
        <end position="669"/>
    </location>
</feature>
<dbReference type="SUPFAM" id="SSF51206">
    <property type="entry name" value="cAMP-binding domain-like"/>
    <property type="match status" value="2"/>
</dbReference>
<feature type="compositionally biased region" description="Basic and acidic residues" evidence="1">
    <location>
        <begin position="36"/>
        <end position="76"/>
    </location>
</feature>
<sequence length="1086" mass="124052">MVSLCLTNPRLNGVANKGSMPETQKKLVAANKVRQDARSYNARSHDTLDHEINSQNNKEAEIEKQQSDRTKQDGKLKSLPTLVSSDRSPLRFTKDLGADRRHNMLRTLQAMGGVSGRNSRSRSLPATHQYSGHVHDARKDPYRVHKWRLKSGRSLSLQHESSQHTRVPKLHRDLPDVKQQTSDEFRTHGRQKLPPVTDAKAENYEKVNYSKRSLPTVQEDKEGLFCFPNRPTLKKRNKMDGGMLKRLRHSMQYMAQNDFRQHMEVEEHFHVSEFSSPEIKYGEGHREFVKRERRITKWKREGGRNRIQLPPIARRMLKKASFQDQTKPEQFIETRSSDRENIIKLGADRENTNDNIKEITKRRISSDADVFDSGVRESQGISKVTQSPTNALGHSPSHKKTSSSMTVNSTVTVRTVSKDGDTPDSEGSGALKQRRLRRMRTSRTLMTKTDGRGSPQPFRHVKASRMDALMMKWYVAVKTSIWFTRLCKSHRMIVDDSYNISSGSDDFSGVTAGEAKREVLFDVTDYKMKNQLRLSDTTRRILTLASRKRTDKEINLVQAALRNIKAVSDYSTSVQKQIGRHGYFVGFEGKRIVVREGRRPLNYYILLAGSAVVMKEDESGNTNPVQFLKRGDVFGEHEILEDINWEWTVATSGYCEFLVLDREKYQEIFITGGGGGLFTDPDRGKFLRSVSLLNQWPTELLNENPNRCLFRYFKRGALLVKDDFNTEWIYVVKSGSCSVMKMLMVENLSKDQVLRRTKEEQKFKPDPNLTPRLVDKSDAVTEEDHMQALQEKEEEQKNKAHEASVYHQLEMSTILKELNPDVIGLSTSPQANMDEYDHRTELPLSTSRSEIKHKPSSPSTDFHQNPELSKYVQENSANGFRLSRHSDRHPPRTPSPMKAAYLRTGPTPVASRMSLGSENERQPSAAVTGVGYQGDIETVVIDGNVEEAQKQIDLNNFLLSTTSPAVTTKTATKMDQLHPTHINVRKLTKGEVFGVGSNLYNDQPRLSLVSNGAECLMLNKKFYLENASDDCIRGLRETQFPYPSDDELLEQHWRLMAWQAYQSQAIGEVLERRNEARLHVKAHSFV</sequence>
<dbReference type="PANTHER" id="PTHR23011">
    <property type="entry name" value="CYCLIC NUCLEOTIDE-BINDING DOMAIN CONTAINING PROTEIN"/>
    <property type="match status" value="1"/>
</dbReference>
<dbReference type="Gene3D" id="2.60.120.10">
    <property type="entry name" value="Jelly Rolls"/>
    <property type="match status" value="2"/>
</dbReference>
<dbReference type="EMBL" id="LR787301">
    <property type="protein sequence ID" value="CAB3263163.1"/>
    <property type="molecule type" value="mRNA"/>
</dbReference>
<organism evidence="3">
    <name type="scientific">Phallusia mammillata</name>
    <dbReference type="NCBI Taxonomy" id="59560"/>
    <lineage>
        <taxon>Eukaryota</taxon>
        <taxon>Metazoa</taxon>
        <taxon>Chordata</taxon>
        <taxon>Tunicata</taxon>
        <taxon>Ascidiacea</taxon>
        <taxon>Phlebobranchia</taxon>
        <taxon>Ascidiidae</taxon>
        <taxon>Phallusia</taxon>
    </lineage>
</organism>